<evidence type="ECO:0000256" key="1">
    <source>
        <dbReference type="SAM" id="SignalP"/>
    </source>
</evidence>
<evidence type="ECO:0000313" key="3">
    <source>
        <dbReference type="EMBL" id="CRL09412.1"/>
    </source>
</evidence>
<dbReference type="SUPFAM" id="SSF56524">
    <property type="entry name" value="Oxidoreductase molybdopterin-binding domain"/>
    <property type="match status" value="1"/>
</dbReference>
<dbReference type="AlphaFoldDB" id="A0A0H5DBX6"/>
<dbReference type="STRING" id="481446.NIT7645_01428"/>
<keyword evidence="4" id="KW-1185">Reference proteome</keyword>
<reference evidence="3 4" key="1">
    <citation type="submission" date="2015-05" db="EMBL/GenBank/DDBJ databases">
        <authorList>
            <person name="Rodrigo-Torres Lidia"/>
            <person name="Arahal R.David."/>
        </authorList>
    </citation>
    <scope>NUCLEOTIDE SEQUENCE [LARGE SCALE GENOMIC DNA]</scope>
    <source>
        <strain evidence="3 4">CECT 7321</strain>
    </source>
</reference>
<dbReference type="GeneID" id="78396817"/>
<dbReference type="Pfam" id="PF00174">
    <property type="entry name" value="Oxidored_molyb"/>
    <property type="match status" value="1"/>
</dbReference>
<dbReference type="InterPro" id="IPR000572">
    <property type="entry name" value="OxRdtase_Mopterin-bd_dom"/>
</dbReference>
<gene>
    <name evidence="3" type="ORF">NIT7321_00242</name>
</gene>
<dbReference type="EMBL" id="CVRL01000002">
    <property type="protein sequence ID" value="CRL09412.1"/>
    <property type="molecule type" value="Genomic_DNA"/>
</dbReference>
<feature type="chain" id="PRO_5009773469" evidence="1">
    <location>
        <begin position="26"/>
        <end position="171"/>
    </location>
</feature>
<proteinExistence type="predicted"/>
<name>A0A0H5DBX6_9RHOB</name>
<feature type="signal peptide" evidence="1">
    <location>
        <begin position="1"/>
        <end position="25"/>
    </location>
</feature>
<evidence type="ECO:0000313" key="4">
    <source>
        <dbReference type="Proteomes" id="UP000043764"/>
    </source>
</evidence>
<dbReference type="Gene3D" id="3.90.420.10">
    <property type="entry name" value="Oxidoreductase, molybdopterin-binding domain"/>
    <property type="match status" value="1"/>
</dbReference>
<evidence type="ECO:0000259" key="2">
    <source>
        <dbReference type="Pfam" id="PF00174"/>
    </source>
</evidence>
<dbReference type="Proteomes" id="UP000043764">
    <property type="component" value="Unassembled WGS sequence"/>
</dbReference>
<dbReference type="InterPro" id="IPR036374">
    <property type="entry name" value="OxRdtase_Mopterin-bd_sf"/>
</dbReference>
<dbReference type="RefSeq" id="WP_008560244.1">
    <property type="nucleotide sequence ID" value="NZ_BSKQ01000001.1"/>
</dbReference>
<feature type="domain" description="Oxidoreductase molybdopterin-binding" evidence="2">
    <location>
        <begin position="77"/>
        <end position="144"/>
    </location>
</feature>
<keyword evidence="1" id="KW-0732">Signal</keyword>
<sequence>MFRFLMMTVFAVAFTATPIAVPVAAKDLGKPQEEVVLTVSNAAVTNMDGAAVLDLAMLEQLGARSFETTTIWTDGPQQFDGVSLATLIDALGMQGDALRATAINDYSVTIPLEDISDEGAMIAFRMNGAPMSVRDKGPLWIVYPYDSDPRFQTEIIYSRSIWQLDRLEVLN</sequence>
<protein>
    <submittedName>
        <fullName evidence="3">Oxidoreductase molybdopterin binding domain protein</fullName>
    </submittedName>
</protein>
<organism evidence="3 4">
    <name type="scientific">Phaeobacter italicus</name>
    <dbReference type="NCBI Taxonomy" id="481446"/>
    <lineage>
        <taxon>Bacteria</taxon>
        <taxon>Pseudomonadati</taxon>
        <taxon>Pseudomonadota</taxon>
        <taxon>Alphaproteobacteria</taxon>
        <taxon>Rhodobacterales</taxon>
        <taxon>Roseobacteraceae</taxon>
        <taxon>Phaeobacter</taxon>
    </lineage>
</organism>
<accession>A0A0H5DBX6</accession>